<comment type="caution">
    <text evidence="3">The sequence shown here is derived from an EMBL/GenBank/DDBJ whole genome shotgun (WGS) entry which is preliminary data.</text>
</comment>
<reference evidence="3" key="1">
    <citation type="journal article" date="2014" name="Int. J. Syst. Evol. Microbiol.">
        <title>Complete genome sequence of Corynebacterium casei LMG S-19264T (=DSM 44701T), isolated from a smear-ripened cheese.</title>
        <authorList>
            <consortium name="US DOE Joint Genome Institute (JGI-PGF)"/>
            <person name="Walter F."/>
            <person name="Albersmeier A."/>
            <person name="Kalinowski J."/>
            <person name="Ruckert C."/>
        </authorList>
    </citation>
    <scope>NUCLEOTIDE SEQUENCE</scope>
    <source>
        <strain evidence="3">JCM 4637</strain>
    </source>
</reference>
<organism evidence="3 4">
    <name type="scientific">Streptomyces finlayi</name>
    <dbReference type="NCBI Taxonomy" id="67296"/>
    <lineage>
        <taxon>Bacteria</taxon>
        <taxon>Bacillati</taxon>
        <taxon>Actinomycetota</taxon>
        <taxon>Actinomycetes</taxon>
        <taxon>Kitasatosporales</taxon>
        <taxon>Streptomycetaceae</taxon>
        <taxon>Streptomyces</taxon>
    </lineage>
</organism>
<dbReference type="EMBL" id="BMVC01000004">
    <property type="protein sequence ID" value="GHC91657.1"/>
    <property type="molecule type" value="Genomic_DNA"/>
</dbReference>
<evidence type="ECO:0008006" key="5">
    <source>
        <dbReference type="Google" id="ProtNLM"/>
    </source>
</evidence>
<gene>
    <name evidence="3" type="ORF">GCM10010334_26900</name>
</gene>
<evidence type="ECO:0000256" key="2">
    <source>
        <dbReference type="ARBA" id="ARBA00023239"/>
    </source>
</evidence>
<dbReference type="RefSeq" id="WP_189823789.1">
    <property type="nucleotide sequence ID" value="NZ_BMVC01000004.1"/>
</dbReference>
<dbReference type="GO" id="GO:0016829">
    <property type="term" value="F:lyase activity"/>
    <property type="evidence" value="ECO:0007669"/>
    <property type="project" value="UniProtKB-KW"/>
</dbReference>
<sequence length="230" mass="24005">MLVLAVHGSAVPEAAATIGRLAARLEQTTGGRPVVGHLDVQRPSLDEVLAEHPGAVVVPVLLGDGYHRKVDIPAVARAYDCTVTEGLSGERDVTLAVHARLREAEASLGKWADAIVVAGAGSTRPGGNDGTLAVVEGLRDLRDVPVVPAYCSAAEPTVPEAVASLRAEGHRRIAVAAHLLAPGRFTHALAGCGAWVVSEPVADHPRIARLVADRYTAGRGELLEQIHHCE</sequence>
<accession>A0A919CA75</accession>
<dbReference type="CDD" id="cd03416">
    <property type="entry name" value="CbiX_SirB_N"/>
    <property type="match status" value="1"/>
</dbReference>
<keyword evidence="2" id="KW-0456">Lyase</keyword>
<dbReference type="InterPro" id="IPR050963">
    <property type="entry name" value="Sirohydro_Cobaltochel/CbiX"/>
</dbReference>
<dbReference type="PANTHER" id="PTHR33542">
    <property type="entry name" value="SIROHYDROCHLORIN FERROCHELATASE, CHLOROPLASTIC"/>
    <property type="match status" value="1"/>
</dbReference>
<proteinExistence type="predicted"/>
<dbReference type="InterPro" id="IPR002762">
    <property type="entry name" value="CbiX-like"/>
</dbReference>
<dbReference type="Proteomes" id="UP000638353">
    <property type="component" value="Unassembled WGS sequence"/>
</dbReference>
<reference evidence="3" key="2">
    <citation type="submission" date="2020-09" db="EMBL/GenBank/DDBJ databases">
        <authorList>
            <person name="Sun Q."/>
            <person name="Ohkuma M."/>
        </authorList>
    </citation>
    <scope>NUCLEOTIDE SEQUENCE</scope>
    <source>
        <strain evidence="3">JCM 4637</strain>
    </source>
</reference>
<dbReference type="Pfam" id="PF01903">
    <property type="entry name" value="CbiX"/>
    <property type="match status" value="2"/>
</dbReference>
<name>A0A919CA75_9ACTN</name>
<evidence type="ECO:0000313" key="4">
    <source>
        <dbReference type="Proteomes" id="UP000638353"/>
    </source>
</evidence>
<keyword evidence="1" id="KW-0479">Metal-binding</keyword>
<dbReference type="SUPFAM" id="SSF53800">
    <property type="entry name" value="Chelatase"/>
    <property type="match status" value="1"/>
</dbReference>
<protein>
    <recommendedName>
        <fullName evidence="5">Sirohydrochlorin chelatase</fullName>
    </recommendedName>
</protein>
<evidence type="ECO:0000313" key="3">
    <source>
        <dbReference type="EMBL" id="GHC91657.1"/>
    </source>
</evidence>
<dbReference type="AlphaFoldDB" id="A0A919CA75"/>
<dbReference type="GO" id="GO:0046872">
    <property type="term" value="F:metal ion binding"/>
    <property type="evidence" value="ECO:0007669"/>
    <property type="project" value="UniProtKB-KW"/>
</dbReference>
<dbReference type="Gene3D" id="3.40.50.1400">
    <property type="match status" value="2"/>
</dbReference>
<evidence type="ECO:0000256" key="1">
    <source>
        <dbReference type="ARBA" id="ARBA00022723"/>
    </source>
</evidence>
<dbReference type="PANTHER" id="PTHR33542:SF5">
    <property type="entry name" value="FERROCHELATASE CHE1"/>
    <property type="match status" value="1"/>
</dbReference>